<dbReference type="Pfam" id="PF12779">
    <property type="entry name" value="WXXGXW"/>
    <property type="match status" value="4"/>
</dbReference>
<dbReference type="Proteomes" id="UP000186309">
    <property type="component" value="Chromosome"/>
</dbReference>
<dbReference type="EMBL" id="CP019082">
    <property type="protein sequence ID" value="APW60927.1"/>
    <property type="molecule type" value="Genomic_DNA"/>
</dbReference>
<organism evidence="2 3">
    <name type="scientific">Paludisphaera borealis</name>
    <dbReference type="NCBI Taxonomy" id="1387353"/>
    <lineage>
        <taxon>Bacteria</taxon>
        <taxon>Pseudomonadati</taxon>
        <taxon>Planctomycetota</taxon>
        <taxon>Planctomycetia</taxon>
        <taxon>Isosphaerales</taxon>
        <taxon>Isosphaeraceae</taxon>
        <taxon>Paludisphaera</taxon>
    </lineage>
</organism>
<feature type="compositionally biased region" description="Basic and acidic residues" evidence="1">
    <location>
        <begin position="635"/>
        <end position="646"/>
    </location>
</feature>
<evidence type="ECO:0000256" key="1">
    <source>
        <dbReference type="SAM" id="MobiDB-lite"/>
    </source>
</evidence>
<sequence length="646" mass="71100">MDRTNSRGQSARIVGRRLIGPSLLALAWLAGLATLRATAQNAGADPDGGVQVLTRGPVHEAFAVPVMNDPKAGLVIPKSPPAPVEEMPPDEKPSGPNVQWMSGYWSWDDARNDFIWISGIWREPPPGRQWVPGYWNQVAGGFQWIPGAWIPVGPQRAAGIQAGSALAQGQAEYLPAPPASLELGPNSPSPSADVFWSPGCWYWQQTRYVWRPGFWAAVQPTWVWVPAHYVWTPGGCLFVEGYWDLPLADRGMLFAPVYYAQPVYLQPAYVYTPTITIATPGLVANLFVQPSYNHYCFGDYYDQRFLTAGIFPWFSLTYTSGPRPPAYYDPLFTFYASVNVRRDPGWAAHCREDYNLRRDNIAMRPPRTYIEQTRIVQNNINITNNVTVINRGRPGGTNPVIGRPISQVAARQAEFGNARMERLNAESRRQWQARSQQMSEFRAQRAGLERKEGPPPNGERTAQAQPRPRPFTMPNSPVAAPLHDHASAGQNLGPQRRPQHQASTAGPAQPAIPRHLDQAQAASPARPPHADRPGPAQPRIAHQDARPAVRNAQQQPPHASSPKPDAPRHATQADAAGPNLHAPPQYTHRQPPPLPRPTAAAAAARREAPRAAPAPRPVPAVRPAPPRPGEAAAAARRERLQNEKKP</sequence>
<name>A0A1U7CPS2_9BACT</name>
<reference evidence="3" key="1">
    <citation type="submission" date="2016-12" db="EMBL/GenBank/DDBJ databases">
        <title>Comparative genomics of four Isosphaeraceae planctomycetes: a common pool of plasmids and glycoside hydrolase genes.</title>
        <authorList>
            <person name="Ivanova A."/>
        </authorList>
    </citation>
    <scope>NUCLEOTIDE SEQUENCE [LARGE SCALE GENOMIC DNA]</scope>
    <source>
        <strain evidence="3">PX4</strain>
    </source>
</reference>
<dbReference type="AlphaFoldDB" id="A0A1U7CPS2"/>
<dbReference type="STRING" id="1387353.BSF38_02420"/>
<dbReference type="RefSeq" id="WP_076345901.1">
    <property type="nucleotide sequence ID" value="NZ_CP019082.1"/>
</dbReference>
<protein>
    <submittedName>
        <fullName evidence="2">Uncharacterized protein</fullName>
    </submittedName>
</protein>
<proteinExistence type="predicted"/>
<accession>A0A1U7CPS2</accession>
<evidence type="ECO:0000313" key="3">
    <source>
        <dbReference type="Proteomes" id="UP000186309"/>
    </source>
</evidence>
<keyword evidence="3" id="KW-1185">Reference proteome</keyword>
<feature type="compositionally biased region" description="Pro residues" evidence="1">
    <location>
        <begin position="612"/>
        <end position="628"/>
    </location>
</feature>
<dbReference type="InterPro" id="IPR024447">
    <property type="entry name" value="YXWGXW_rpt"/>
</dbReference>
<dbReference type="KEGG" id="pbor:BSF38_02420"/>
<dbReference type="OrthoDB" id="273229at2"/>
<evidence type="ECO:0000313" key="2">
    <source>
        <dbReference type="EMBL" id="APW60927.1"/>
    </source>
</evidence>
<gene>
    <name evidence="2" type="ORF">BSF38_02420</name>
</gene>
<feature type="region of interest" description="Disordered" evidence="1">
    <location>
        <begin position="426"/>
        <end position="646"/>
    </location>
</feature>
<feature type="compositionally biased region" description="Polar residues" evidence="1">
    <location>
        <begin position="430"/>
        <end position="439"/>
    </location>
</feature>